<evidence type="ECO:0000313" key="5">
    <source>
        <dbReference type="Proteomes" id="UP000027265"/>
    </source>
</evidence>
<dbReference type="Proteomes" id="UP000027265">
    <property type="component" value="Unassembled WGS sequence"/>
</dbReference>
<evidence type="ECO:0008006" key="6">
    <source>
        <dbReference type="Google" id="ProtNLM"/>
    </source>
</evidence>
<accession>A0A067P530</accession>
<dbReference type="InterPro" id="IPR040898">
    <property type="entry name" value="CxC6"/>
</dbReference>
<dbReference type="AlphaFoldDB" id="A0A067P530"/>
<feature type="domain" description="CxC6 like cysteine cluster associated with KDZ" evidence="3">
    <location>
        <begin position="209"/>
        <end position="273"/>
    </location>
</feature>
<dbReference type="HOGENOM" id="CLU_004966_4_0_1"/>
<protein>
    <recommendedName>
        <fullName evidence="6">CxC6 like cysteine cluster associated with KDZ domain-containing protein</fullName>
    </recommendedName>
</protein>
<dbReference type="InParanoid" id="A0A067P530"/>
<organism evidence="4 5">
    <name type="scientific">Jaapia argillacea MUCL 33604</name>
    <dbReference type="NCBI Taxonomy" id="933084"/>
    <lineage>
        <taxon>Eukaryota</taxon>
        <taxon>Fungi</taxon>
        <taxon>Dikarya</taxon>
        <taxon>Basidiomycota</taxon>
        <taxon>Agaricomycotina</taxon>
        <taxon>Agaricomycetes</taxon>
        <taxon>Agaricomycetidae</taxon>
        <taxon>Jaapiales</taxon>
        <taxon>Jaapiaceae</taxon>
        <taxon>Jaapia</taxon>
    </lineage>
</organism>
<sequence>MDPRCIRPDGAQPELVERRCHPVTLFTCDVGAVPVWSNSLYCRGCRTRYHHNYYVHDSATQRTYYPGIPSILQGSKRFYFEALLCERFRNMMVCSWTSATNCARIYNLETPNASSRPQIRWPISLKMDCENVWDAFFMYSLLKDHHEQGAGLTLEHKVSSHAARLFPALETRNKAMVGPGQPRWSHACDLCCEMRTTPDGETWALRAVVTDGVTLGHPCCRVHDCKTPLESQRDTYCPHHDALKKKCAVDTCVNEIEAGFQTCPLPDHRTLEDNHREQNRAMFQLKRRLENLKISQTEDSLRTEDGGTVAGDELDDVQCEGKPEEGNRKYRAQFGRRRTHNEELCVATCGVILGRATFFGSEGPNGVRVFHRTLFPTPQSLPGCIFHDNNCNVKKVLESLRDDYFWRCALPVDVFHMKTKHKESDQYCNSRCNPANWPSLMTVDGKWRFNSSAAEITNAWFGGFQSIVREMRVERYNFFLDEMIKIRNELIVEDLEQKGARPYNIPRAVLLGST</sequence>
<reference evidence="5" key="1">
    <citation type="journal article" date="2014" name="Proc. Natl. Acad. Sci. U.S.A.">
        <title>Extensive sampling of basidiomycete genomes demonstrates inadequacy of the white-rot/brown-rot paradigm for wood decay fungi.</title>
        <authorList>
            <person name="Riley R."/>
            <person name="Salamov A.A."/>
            <person name="Brown D.W."/>
            <person name="Nagy L.G."/>
            <person name="Floudas D."/>
            <person name="Held B.W."/>
            <person name="Levasseur A."/>
            <person name="Lombard V."/>
            <person name="Morin E."/>
            <person name="Otillar R."/>
            <person name="Lindquist E.A."/>
            <person name="Sun H."/>
            <person name="LaButti K.M."/>
            <person name="Schmutz J."/>
            <person name="Jabbour D."/>
            <person name="Luo H."/>
            <person name="Baker S.E."/>
            <person name="Pisabarro A.G."/>
            <person name="Walton J.D."/>
            <person name="Blanchette R.A."/>
            <person name="Henrissat B."/>
            <person name="Martin F."/>
            <person name="Cullen D."/>
            <person name="Hibbett D.S."/>
            <person name="Grigoriev I.V."/>
        </authorList>
    </citation>
    <scope>NUCLEOTIDE SEQUENCE [LARGE SCALE GENOMIC DNA]</scope>
    <source>
        <strain evidence="5">MUCL 33604</strain>
    </source>
</reference>
<name>A0A067P530_9AGAM</name>
<feature type="region of interest" description="Disordered" evidence="1">
    <location>
        <begin position="296"/>
        <end position="323"/>
    </location>
</feature>
<feature type="domain" description="CxC5 like cysteine cluster associated with KDZ" evidence="2">
    <location>
        <begin position="5"/>
        <end position="108"/>
    </location>
</feature>
<evidence type="ECO:0000259" key="2">
    <source>
        <dbReference type="Pfam" id="PF18718"/>
    </source>
</evidence>
<dbReference type="EMBL" id="KL197771">
    <property type="protein sequence ID" value="KDQ49879.1"/>
    <property type="molecule type" value="Genomic_DNA"/>
</dbReference>
<dbReference type="Pfam" id="PF18721">
    <property type="entry name" value="CxC6"/>
    <property type="match status" value="1"/>
</dbReference>
<keyword evidence="5" id="KW-1185">Reference proteome</keyword>
<dbReference type="STRING" id="933084.A0A067P530"/>
<dbReference type="OrthoDB" id="2501483at2759"/>
<evidence type="ECO:0000256" key="1">
    <source>
        <dbReference type="SAM" id="MobiDB-lite"/>
    </source>
</evidence>
<dbReference type="InterPro" id="IPR041539">
    <property type="entry name" value="CxC5"/>
</dbReference>
<proteinExistence type="predicted"/>
<evidence type="ECO:0000259" key="3">
    <source>
        <dbReference type="Pfam" id="PF18721"/>
    </source>
</evidence>
<dbReference type="Pfam" id="PF18718">
    <property type="entry name" value="CxC5"/>
    <property type="match status" value="1"/>
</dbReference>
<evidence type="ECO:0000313" key="4">
    <source>
        <dbReference type="EMBL" id="KDQ49879.1"/>
    </source>
</evidence>
<gene>
    <name evidence="4" type="ORF">JAAARDRAFT_142789</name>
</gene>